<evidence type="ECO:0000256" key="2">
    <source>
        <dbReference type="ARBA" id="ARBA00022603"/>
    </source>
</evidence>
<dbReference type="EC" id="2.1.1.228" evidence="7"/>
<keyword evidence="4" id="KW-0949">S-adenosyl-L-methionine</keyword>
<keyword evidence="2 7" id="KW-0489">Methyltransferase</keyword>
<feature type="domain" description="SAM-dependent methyltransferase TRM5/TYW2-type" evidence="6">
    <location>
        <begin position="23"/>
        <end position="294"/>
    </location>
</feature>
<keyword evidence="1" id="KW-0963">Cytoplasm</keyword>
<gene>
    <name evidence="7" type="primary">trm5b</name>
    <name evidence="7" type="ORF">KFAGBJAM_00025</name>
</gene>
<dbReference type="Gene3D" id="3.40.50.150">
    <property type="entry name" value="Vaccinia Virus protein VP39"/>
    <property type="match status" value="1"/>
</dbReference>
<proteinExistence type="predicted"/>
<dbReference type="Pfam" id="PF02475">
    <property type="entry name" value="TRM5-TYW2_MTfase"/>
    <property type="match status" value="1"/>
</dbReference>
<evidence type="ECO:0000313" key="7">
    <source>
        <dbReference type="EMBL" id="QNO54043.1"/>
    </source>
</evidence>
<dbReference type="InterPro" id="IPR029063">
    <property type="entry name" value="SAM-dependent_MTases_sf"/>
</dbReference>
<evidence type="ECO:0000259" key="6">
    <source>
        <dbReference type="PROSITE" id="PS51684"/>
    </source>
</evidence>
<dbReference type="GO" id="GO:0052906">
    <property type="term" value="F:tRNA (guanine(37)-N1)-methyltransferase activity"/>
    <property type="evidence" value="ECO:0007669"/>
    <property type="project" value="UniProtKB-EC"/>
</dbReference>
<dbReference type="Gene3D" id="3.30.300.110">
    <property type="entry name" value="Met-10+ protein-like domains"/>
    <property type="match status" value="1"/>
</dbReference>
<dbReference type="PANTHER" id="PTHR23245">
    <property type="entry name" value="TRNA METHYLTRANSFERASE"/>
    <property type="match status" value="1"/>
</dbReference>
<dbReference type="PROSITE" id="PS51684">
    <property type="entry name" value="SAM_MT_TRM5_TYW2"/>
    <property type="match status" value="1"/>
</dbReference>
<name>A0A7G9Z1A9_9EURY</name>
<sequence>MMLKEALKGVLEETELKKVIKSYDIIGDVVIIRLHPDLKPKRAIIAEALHNIYPRVKTIAAVPLYSHTDELYRTRELEVIWGDENMETIHKENGCIFKVNPGLVFFSPRLSYERMRIAMKVLPGETIINMFSGVGCFSIVIAKMQPQTKIYSFDVNPDAYEYMKENVALNKMEGKVIPILGDVREEQQDLKSEAVDADRVLMPLPEEAHSFLPVAIRALNLDNSGDTGFIHYYDVSTGSVKGACDLFTASAQKAKDIVSSAFGGTLSVEIEEKRVVRSVAPRKYHVVLDLRVVKTSSQ</sequence>
<dbReference type="InterPro" id="IPR056744">
    <property type="entry name" value="TRM5/TYW2-like_N"/>
</dbReference>
<keyword evidence="5" id="KW-0819">tRNA processing</keyword>
<dbReference type="AlphaFoldDB" id="A0A7G9Z1A9"/>
<dbReference type="GO" id="GO:0005737">
    <property type="term" value="C:cytoplasm"/>
    <property type="evidence" value="ECO:0007669"/>
    <property type="project" value="TreeGrafter"/>
</dbReference>
<evidence type="ECO:0000256" key="3">
    <source>
        <dbReference type="ARBA" id="ARBA00022679"/>
    </source>
</evidence>
<dbReference type="GO" id="GO:0002939">
    <property type="term" value="P:tRNA N1-guanine methylation"/>
    <property type="evidence" value="ECO:0007669"/>
    <property type="project" value="TreeGrafter"/>
</dbReference>
<evidence type="ECO:0000256" key="4">
    <source>
        <dbReference type="ARBA" id="ARBA00022691"/>
    </source>
</evidence>
<dbReference type="InterPro" id="IPR056743">
    <property type="entry name" value="TRM5-TYW2-like_MTfase"/>
</dbReference>
<evidence type="ECO:0000256" key="5">
    <source>
        <dbReference type="ARBA" id="ARBA00022694"/>
    </source>
</evidence>
<dbReference type="Pfam" id="PF25133">
    <property type="entry name" value="TYW2_N_2"/>
    <property type="match status" value="1"/>
</dbReference>
<protein>
    <submittedName>
        <fullName evidence="7">tRNA (Guanine(37)-N1)-methyltransferase Trm5b</fullName>
        <ecNumber evidence="7">2.1.1.228</ecNumber>
    </submittedName>
</protein>
<reference evidence="7" key="1">
    <citation type="submission" date="2020-06" db="EMBL/GenBank/DDBJ databases">
        <title>Unique genomic features of the anaerobic methanotrophic archaea.</title>
        <authorList>
            <person name="Chadwick G.L."/>
            <person name="Skennerton C.T."/>
            <person name="Laso-Perez R."/>
            <person name="Leu A.O."/>
            <person name="Speth D.R."/>
            <person name="Yu H."/>
            <person name="Morgan-Lang C."/>
            <person name="Hatzenpichler R."/>
            <person name="Goudeau D."/>
            <person name="Malmstrom R."/>
            <person name="Brazelton W.J."/>
            <person name="Woyke T."/>
            <person name="Hallam S.J."/>
            <person name="Tyson G.W."/>
            <person name="Wegener G."/>
            <person name="Boetius A."/>
            <person name="Orphan V."/>
        </authorList>
    </citation>
    <scope>NUCLEOTIDE SEQUENCE</scope>
</reference>
<dbReference type="EMBL" id="MT631559">
    <property type="protein sequence ID" value="QNO54043.1"/>
    <property type="molecule type" value="Genomic_DNA"/>
</dbReference>
<dbReference type="PANTHER" id="PTHR23245:SF36">
    <property type="entry name" value="TRNA (GUANINE(37)-N1)-METHYLTRANSFERASE"/>
    <property type="match status" value="1"/>
</dbReference>
<accession>A0A7G9Z1A9</accession>
<dbReference type="InterPro" id="IPR030382">
    <property type="entry name" value="MeTrfase_TRM5/TYW2"/>
</dbReference>
<keyword evidence="3 7" id="KW-0808">Transferase</keyword>
<dbReference type="SUPFAM" id="SSF53335">
    <property type="entry name" value="S-adenosyl-L-methionine-dependent methyltransferases"/>
    <property type="match status" value="1"/>
</dbReference>
<organism evidence="7">
    <name type="scientific">Candidatus Methanophagaceae archaeon ANME-1 ERB6</name>
    <dbReference type="NCBI Taxonomy" id="2759912"/>
    <lineage>
        <taxon>Archaea</taxon>
        <taxon>Methanobacteriati</taxon>
        <taxon>Methanobacteriota</taxon>
        <taxon>Stenosarchaea group</taxon>
        <taxon>Methanomicrobia</taxon>
        <taxon>Candidatus Methanophagales</taxon>
        <taxon>Candidatus Methanophagaceae</taxon>
    </lineage>
</organism>
<evidence type="ECO:0000256" key="1">
    <source>
        <dbReference type="ARBA" id="ARBA00022490"/>
    </source>
</evidence>